<evidence type="ECO:0000313" key="5">
    <source>
        <dbReference type="EMBL" id="MCY7008227.1"/>
    </source>
</evidence>
<reference evidence="5" key="1">
    <citation type="submission" date="2022-09" db="EMBL/GenBank/DDBJ databases">
        <authorList>
            <person name="Zoaiter M."/>
        </authorList>
    </citation>
    <scope>NUCLEOTIDE SEQUENCE</scope>
    <source>
        <strain evidence="5">DSM 19848</strain>
    </source>
</reference>
<keyword evidence="3" id="KW-0408">Iron</keyword>
<sequence>MKERLEELIHIFEEIANNPKKMVEDYKKETGKEVIGVMPVYTPEEIIHAAGCLPIGLWGGKKEISKARAYLPPFACSIMQTVMELEIEGTYDILDAVLFSVPCDTLKCLSQKWKGKSPVIIFTHPQNRVIEGANIYLKREYETVKEELEKILGRNITNEDLKESIKIYNENRKTMREFVEIAAQYPQIIDPIIRHNIIKSRWFIRKEKHTAYVKELINELKKEPIIPWDGKKVILTGIMAEPKELLEIFKDEKIAIVGDDLAQESRQFRGDIPENGEDVLYNMTKWWQNLEGCSLATDTNKVRGEMLINMCESVKADAVIVCMMKFCDPEEFDYPIYHREFSEAGIKNISIEVDLEVSSFEQIRTRLQTFKDIL</sequence>
<evidence type="ECO:0000256" key="3">
    <source>
        <dbReference type="ARBA" id="ARBA00023004"/>
    </source>
</evidence>
<dbReference type="Proteomes" id="UP001062738">
    <property type="component" value="Unassembled WGS sequence"/>
</dbReference>
<evidence type="ECO:0000256" key="2">
    <source>
        <dbReference type="ARBA" id="ARBA00022723"/>
    </source>
</evidence>
<keyword evidence="4" id="KW-0411">Iron-sulfur</keyword>
<proteinExistence type="inferred from homology"/>
<dbReference type="PANTHER" id="PTHR30548">
    <property type="entry name" value="2-HYDROXYGLUTARYL-COA DEHYDRATASE, D-COMPONENT-RELATED"/>
    <property type="match status" value="1"/>
</dbReference>
<gene>
    <name evidence="5" type="ORF">OCK72_06085</name>
</gene>
<dbReference type="EMBL" id="JAOXXL010000015">
    <property type="protein sequence ID" value="MCY7008227.1"/>
    <property type="molecule type" value="Genomic_DNA"/>
</dbReference>
<dbReference type="PANTHER" id="PTHR30548:SF5">
    <property type="entry name" value="SUBUNIT OF OXYGEN-SENSITIVE 2-HYDROXYISOCAPROYL-COA DEHYDRATASE"/>
    <property type="match status" value="1"/>
</dbReference>
<evidence type="ECO:0000256" key="4">
    <source>
        <dbReference type="ARBA" id="ARBA00023014"/>
    </source>
</evidence>
<accession>A0ABT4DHZ2</accession>
<dbReference type="Gene3D" id="1.20.1270.370">
    <property type="match status" value="1"/>
</dbReference>
<evidence type="ECO:0000256" key="1">
    <source>
        <dbReference type="ARBA" id="ARBA00005806"/>
    </source>
</evidence>
<name>A0ABT4DHZ2_FUSSI</name>
<keyword evidence="6" id="KW-1185">Reference proteome</keyword>
<organism evidence="5 6">
    <name type="scientific">Fusobacterium simiae</name>
    <dbReference type="NCBI Taxonomy" id="855"/>
    <lineage>
        <taxon>Bacteria</taxon>
        <taxon>Fusobacteriati</taxon>
        <taxon>Fusobacteriota</taxon>
        <taxon>Fusobacteriia</taxon>
        <taxon>Fusobacteriales</taxon>
        <taxon>Fusobacteriaceae</taxon>
        <taxon>Fusobacterium</taxon>
    </lineage>
</organism>
<comment type="caution">
    <text evidence="5">The sequence shown here is derived from an EMBL/GenBank/DDBJ whole genome shotgun (WGS) entry which is preliminary data.</text>
</comment>
<protein>
    <submittedName>
        <fullName evidence="5">2-hydroxyacyl-CoA dehydratase family protein</fullName>
    </submittedName>
</protein>
<dbReference type="Gene3D" id="3.40.50.11900">
    <property type="match status" value="1"/>
</dbReference>
<comment type="similarity">
    <text evidence="1">Belongs to the FldB/FldC dehydratase alpha/beta subunit family.</text>
</comment>
<dbReference type="InterPro" id="IPR010327">
    <property type="entry name" value="FldB/FldC_alpha/beta"/>
</dbReference>
<dbReference type="Gene3D" id="3.40.50.11890">
    <property type="match status" value="1"/>
</dbReference>
<keyword evidence="2" id="KW-0479">Metal-binding</keyword>
<dbReference type="Pfam" id="PF06050">
    <property type="entry name" value="HGD-D"/>
    <property type="match status" value="1"/>
</dbReference>
<evidence type="ECO:0000313" key="6">
    <source>
        <dbReference type="Proteomes" id="UP001062738"/>
    </source>
</evidence>
<dbReference type="RefSeq" id="WP_265152190.1">
    <property type="nucleotide sequence ID" value="NZ_JAOXXL010000015.1"/>
</dbReference>